<feature type="domain" description="Peptidase S54 rhomboid" evidence="8">
    <location>
        <begin position="117"/>
        <end position="251"/>
    </location>
</feature>
<feature type="transmembrane region" description="Helical" evidence="7">
    <location>
        <begin position="183"/>
        <end position="201"/>
    </location>
</feature>
<feature type="transmembrane region" description="Helical" evidence="7">
    <location>
        <begin position="213"/>
        <end position="231"/>
    </location>
</feature>
<keyword evidence="5 7" id="KW-1133">Transmembrane helix</keyword>
<dbReference type="InterPro" id="IPR022764">
    <property type="entry name" value="Peptidase_S54_rhomboid_dom"/>
</dbReference>
<evidence type="ECO:0000256" key="6">
    <source>
        <dbReference type="ARBA" id="ARBA00023136"/>
    </source>
</evidence>
<dbReference type="GO" id="GO:0008233">
    <property type="term" value="F:peptidase activity"/>
    <property type="evidence" value="ECO:0007669"/>
    <property type="project" value="UniProtKB-KW"/>
</dbReference>
<dbReference type="InterPro" id="IPR050925">
    <property type="entry name" value="Rhomboid_protease_S54"/>
</dbReference>
<feature type="transmembrane region" description="Helical" evidence="7">
    <location>
        <begin position="119"/>
        <end position="146"/>
    </location>
</feature>
<comment type="subcellular location">
    <subcellularLocation>
        <location evidence="1">Membrane</location>
        <topology evidence="1">Multi-pass membrane protein</topology>
    </subcellularLocation>
</comment>
<organism evidence="9 10">
    <name type="scientific">Microlunatus ginsengisoli</name>
    <dbReference type="NCBI Taxonomy" id="363863"/>
    <lineage>
        <taxon>Bacteria</taxon>
        <taxon>Bacillati</taxon>
        <taxon>Actinomycetota</taxon>
        <taxon>Actinomycetes</taxon>
        <taxon>Propionibacteriales</taxon>
        <taxon>Propionibacteriaceae</taxon>
        <taxon>Microlunatus</taxon>
    </lineage>
</organism>
<feature type="transmembrane region" description="Helical" evidence="7">
    <location>
        <begin position="84"/>
        <end position="107"/>
    </location>
</feature>
<evidence type="ECO:0000256" key="1">
    <source>
        <dbReference type="ARBA" id="ARBA00004141"/>
    </source>
</evidence>
<reference evidence="10" key="1">
    <citation type="journal article" date="2019" name="Int. J. Syst. Evol. Microbiol.">
        <title>The Global Catalogue of Microorganisms (GCM) 10K type strain sequencing project: providing services to taxonomists for standard genome sequencing and annotation.</title>
        <authorList>
            <consortium name="The Broad Institute Genomics Platform"/>
            <consortium name="The Broad Institute Genome Sequencing Center for Infectious Disease"/>
            <person name="Wu L."/>
            <person name="Ma J."/>
        </authorList>
    </citation>
    <scope>NUCLEOTIDE SEQUENCE [LARGE SCALE GENOMIC DNA]</scope>
    <source>
        <strain evidence="10">JCM 16929</strain>
    </source>
</reference>
<evidence type="ECO:0000259" key="8">
    <source>
        <dbReference type="Pfam" id="PF01694"/>
    </source>
</evidence>
<dbReference type="InterPro" id="IPR035952">
    <property type="entry name" value="Rhomboid-like_sf"/>
</dbReference>
<evidence type="ECO:0000256" key="3">
    <source>
        <dbReference type="ARBA" id="ARBA00022692"/>
    </source>
</evidence>
<keyword evidence="10" id="KW-1185">Reference proteome</keyword>
<dbReference type="SUPFAM" id="SSF144091">
    <property type="entry name" value="Rhomboid-like"/>
    <property type="match status" value="1"/>
</dbReference>
<keyword evidence="3 7" id="KW-0812">Transmembrane</keyword>
<dbReference type="Gene3D" id="1.20.1540.10">
    <property type="entry name" value="Rhomboid-like"/>
    <property type="match status" value="1"/>
</dbReference>
<dbReference type="EMBL" id="BAABAB010000014">
    <property type="protein sequence ID" value="GAA3618314.1"/>
    <property type="molecule type" value="Genomic_DNA"/>
</dbReference>
<feature type="transmembrane region" description="Helical" evidence="7">
    <location>
        <begin position="158"/>
        <end position="177"/>
    </location>
</feature>
<evidence type="ECO:0000313" key="10">
    <source>
        <dbReference type="Proteomes" id="UP001501490"/>
    </source>
</evidence>
<keyword evidence="6 7" id="KW-0472">Membrane</keyword>
<dbReference type="PANTHER" id="PTHR43731:SF14">
    <property type="entry name" value="PRESENILIN-ASSOCIATED RHOMBOID-LIKE PROTEIN, MITOCHONDRIAL"/>
    <property type="match status" value="1"/>
</dbReference>
<protein>
    <submittedName>
        <fullName evidence="9">Rhomboid family intramembrane serine protease</fullName>
    </submittedName>
</protein>
<dbReference type="Proteomes" id="UP001501490">
    <property type="component" value="Unassembled WGS sequence"/>
</dbReference>
<dbReference type="RefSeq" id="WP_344804118.1">
    <property type="nucleotide sequence ID" value="NZ_BAABAB010000014.1"/>
</dbReference>
<evidence type="ECO:0000256" key="2">
    <source>
        <dbReference type="ARBA" id="ARBA00009045"/>
    </source>
</evidence>
<feature type="transmembrane region" description="Helical" evidence="7">
    <location>
        <begin position="260"/>
        <end position="283"/>
    </location>
</feature>
<evidence type="ECO:0000256" key="7">
    <source>
        <dbReference type="SAM" id="Phobius"/>
    </source>
</evidence>
<dbReference type="PANTHER" id="PTHR43731">
    <property type="entry name" value="RHOMBOID PROTEASE"/>
    <property type="match status" value="1"/>
</dbReference>
<evidence type="ECO:0000256" key="4">
    <source>
        <dbReference type="ARBA" id="ARBA00022801"/>
    </source>
</evidence>
<keyword evidence="4" id="KW-0378">Hydrolase</keyword>
<keyword evidence="9" id="KW-0645">Protease</keyword>
<proteinExistence type="inferred from homology"/>
<accession>A0ABP6ZS37</accession>
<dbReference type="Pfam" id="PF01694">
    <property type="entry name" value="Rhomboid"/>
    <property type="match status" value="1"/>
</dbReference>
<sequence length="284" mass="29333">MSSSAAPGPEFEAPGFVACYRHADRQTGIKCQRCHRPICGECMRPASVGFHCPQCVSSGSARVRAPKTMFGAALRPGGGSATKVLMGVLAVTYVLNLVTRGLVAGLLVMSNEAVAAGQFWRLITSSFAGVGLFATLLNLLILWLVGRAIESELGAWRFVALYTAAGLGGTTLCFLLGPPGLVTASGAAFSIIGLLAANAIGKLKSHEDIRGDISLLVLLILYNILIGFSSFGWLGMIGGALVGALSGAILAYAPRQSRTAIQAFGLLAVVLLCLVAVVAKIALG</sequence>
<name>A0ABP6ZS37_9ACTN</name>
<evidence type="ECO:0000256" key="5">
    <source>
        <dbReference type="ARBA" id="ARBA00022989"/>
    </source>
</evidence>
<comment type="similarity">
    <text evidence="2">Belongs to the peptidase S54 family.</text>
</comment>
<evidence type="ECO:0000313" key="9">
    <source>
        <dbReference type="EMBL" id="GAA3618314.1"/>
    </source>
</evidence>
<gene>
    <name evidence="9" type="ORF">GCM10022236_20780</name>
</gene>
<dbReference type="GO" id="GO:0006508">
    <property type="term" value="P:proteolysis"/>
    <property type="evidence" value="ECO:0007669"/>
    <property type="project" value="UniProtKB-KW"/>
</dbReference>
<comment type="caution">
    <text evidence="9">The sequence shown here is derived from an EMBL/GenBank/DDBJ whole genome shotgun (WGS) entry which is preliminary data.</text>
</comment>